<dbReference type="PATRIC" id="fig|1231377.3.peg.457"/>
<organism evidence="1 2">
    <name type="scientific">Lactococcus garvieae DCC43</name>
    <dbReference type="NCBI Taxonomy" id="1231377"/>
    <lineage>
        <taxon>Bacteria</taxon>
        <taxon>Bacillati</taxon>
        <taxon>Bacillota</taxon>
        <taxon>Bacilli</taxon>
        <taxon>Lactobacillales</taxon>
        <taxon>Streptococcaceae</taxon>
        <taxon>Lactococcus</taxon>
    </lineage>
</organism>
<evidence type="ECO:0000313" key="2">
    <source>
        <dbReference type="Proteomes" id="UP000006787"/>
    </source>
</evidence>
<reference evidence="1 2" key="1">
    <citation type="journal article" date="2012" name="J. Bacteriol.">
        <title>Genome Sequence of the Bacteriocin-Producing Strain Lactococcus garvieae DCC43.</title>
        <authorList>
            <person name="Gabrielsen C."/>
            <person name="Brede D.A."/>
            <person name="Hernandez P.E."/>
            <person name="Nes I.F."/>
            <person name="Diep D.B."/>
        </authorList>
    </citation>
    <scope>NUCLEOTIDE SEQUENCE [LARGE SCALE GENOMIC DNA]</scope>
    <source>
        <strain evidence="1 2">DCC43</strain>
    </source>
</reference>
<name>K2QFF3_9LACT</name>
<protein>
    <submittedName>
        <fullName evidence="1">Uncharacterized protein</fullName>
    </submittedName>
</protein>
<dbReference type="AlphaFoldDB" id="K2QFF3"/>
<evidence type="ECO:0000313" key="1">
    <source>
        <dbReference type="EMBL" id="EKF52182.1"/>
    </source>
</evidence>
<comment type="caution">
    <text evidence="1">The sequence shown here is derived from an EMBL/GenBank/DDBJ whole genome shotgun (WGS) entry which is preliminary data.</text>
</comment>
<proteinExistence type="predicted"/>
<sequence length="163" mass="19314">MRTNNLAYLGCFIRSNNLFYNTFYFSRILVHKNPCRTDFDQGFPRFIFKNKVTITEKFIIGRCFCFNRNNVVKFWKTVKLNFVFDNGPKQIKIIRNPCITSIQCIGLLSRYLKCYGEDIRYSHLSSSIALIKRDFMCLTIFYSHSLILAKSGIKSWSKNELRR</sequence>
<dbReference type="Proteomes" id="UP000006787">
    <property type="component" value="Unassembled WGS sequence"/>
</dbReference>
<dbReference type="EMBL" id="AMQS01000004">
    <property type="protein sequence ID" value="EKF52182.1"/>
    <property type="molecule type" value="Genomic_DNA"/>
</dbReference>
<accession>K2QFF3</accession>
<gene>
    <name evidence="1" type="ORF">C426_0455</name>
</gene>